<gene>
    <name evidence="9" type="ORF">H5P27_18030</name>
</gene>
<comment type="subcellular location">
    <subcellularLocation>
        <location evidence="1">Cell membrane</location>
        <topology evidence="1">Multi-pass membrane protein</topology>
    </subcellularLocation>
    <subcellularLocation>
        <location evidence="6">Membrane</location>
        <topology evidence="6">Multi-pass membrane protein</topology>
    </subcellularLocation>
</comment>
<keyword evidence="5 7" id="KW-0472">Membrane</keyword>
<organism evidence="9 10">
    <name type="scientific">Pelagicoccus albus</name>
    <dbReference type="NCBI Taxonomy" id="415222"/>
    <lineage>
        <taxon>Bacteria</taxon>
        <taxon>Pseudomonadati</taxon>
        <taxon>Verrucomicrobiota</taxon>
        <taxon>Opitutia</taxon>
        <taxon>Puniceicoccales</taxon>
        <taxon>Pelagicoccaceae</taxon>
        <taxon>Pelagicoccus</taxon>
    </lineage>
</organism>
<dbReference type="RefSeq" id="WP_185661821.1">
    <property type="nucleotide sequence ID" value="NZ_CAWPOO010000013.1"/>
</dbReference>
<name>A0A7X1B9S4_9BACT</name>
<evidence type="ECO:0000313" key="9">
    <source>
        <dbReference type="EMBL" id="MBC2607959.1"/>
    </source>
</evidence>
<keyword evidence="3 7" id="KW-0812">Transmembrane</keyword>
<dbReference type="PANTHER" id="PTHR30625:SF11">
    <property type="entry name" value="MOTA_TOLQ_EXBB PROTON CHANNEL DOMAIN-CONTAINING PROTEIN"/>
    <property type="match status" value="1"/>
</dbReference>
<evidence type="ECO:0000256" key="3">
    <source>
        <dbReference type="ARBA" id="ARBA00022692"/>
    </source>
</evidence>
<evidence type="ECO:0000259" key="8">
    <source>
        <dbReference type="Pfam" id="PF01618"/>
    </source>
</evidence>
<feature type="transmembrane region" description="Helical" evidence="7">
    <location>
        <begin position="148"/>
        <end position="170"/>
    </location>
</feature>
<evidence type="ECO:0000256" key="5">
    <source>
        <dbReference type="ARBA" id="ARBA00023136"/>
    </source>
</evidence>
<evidence type="ECO:0000256" key="2">
    <source>
        <dbReference type="ARBA" id="ARBA00022475"/>
    </source>
</evidence>
<dbReference type="GO" id="GO:0017038">
    <property type="term" value="P:protein import"/>
    <property type="evidence" value="ECO:0007669"/>
    <property type="project" value="TreeGrafter"/>
</dbReference>
<keyword evidence="2" id="KW-1003">Cell membrane</keyword>
<evidence type="ECO:0000313" key="10">
    <source>
        <dbReference type="Proteomes" id="UP000526501"/>
    </source>
</evidence>
<dbReference type="Pfam" id="PF01618">
    <property type="entry name" value="MotA_ExbB"/>
    <property type="match status" value="1"/>
</dbReference>
<sequence length="200" mass="22493">MSSSFYESMIEIWTGGGWLMIPLAILVIVIYYVLFDTWGFLSRNNFYREDPNAWEHWIDRPEDSQGEIGHILRYVRGDRLPIADMRWRFEEVRIALLKPITRRIIFGSILTGTAPLTGLLGTVAGMLSTFGGLSTGAGGETVDVVAGGISQALITTQAGLIVAIPAYIIIASIKRRRDEMELFLSKLETYTVKRVEHLRK</sequence>
<evidence type="ECO:0000256" key="4">
    <source>
        <dbReference type="ARBA" id="ARBA00022989"/>
    </source>
</evidence>
<keyword evidence="10" id="KW-1185">Reference proteome</keyword>
<evidence type="ECO:0000256" key="6">
    <source>
        <dbReference type="RuleBase" id="RU004057"/>
    </source>
</evidence>
<dbReference type="AlphaFoldDB" id="A0A7X1B9S4"/>
<dbReference type="PANTHER" id="PTHR30625">
    <property type="entry name" value="PROTEIN TOLQ"/>
    <property type="match status" value="1"/>
</dbReference>
<evidence type="ECO:0000256" key="7">
    <source>
        <dbReference type="SAM" id="Phobius"/>
    </source>
</evidence>
<feature type="domain" description="MotA/TolQ/ExbB proton channel" evidence="8">
    <location>
        <begin position="107"/>
        <end position="181"/>
    </location>
</feature>
<dbReference type="InterPro" id="IPR002898">
    <property type="entry name" value="MotA_ExbB_proton_chnl"/>
</dbReference>
<keyword evidence="4 7" id="KW-1133">Transmembrane helix</keyword>
<dbReference type="InterPro" id="IPR050790">
    <property type="entry name" value="ExbB/TolQ_transport"/>
</dbReference>
<comment type="caution">
    <text evidence="9">The sequence shown here is derived from an EMBL/GenBank/DDBJ whole genome shotgun (WGS) entry which is preliminary data.</text>
</comment>
<accession>A0A7X1B9S4</accession>
<dbReference type="GO" id="GO:0005886">
    <property type="term" value="C:plasma membrane"/>
    <property type="evidence" value="ECO:0007669"/>
    <property type="project" value="UniProtKB-SubCell"/>
</dbReference>
<proteinExistence type="inferred from homology"/>
<keyword evidence="6" id="KW-0813">Transport</keyword>
<protein>
    <submittedName>
        <fullName evidence="9">MotA/TolQ/ExbB proton channel family protein</fullName>
    </submittedName>
</protein>
<dbReference type="EMBL" id="JACHVC010000013">
    <property type="protein sequence ID" value="MBC2607959.1"/>
    <property type="molecule type" value="Genomic_DNA"/>
</dbReference>
<feature type="transmembrane region" description="Helical" evidence="7">
    <location>
        <begin position="12"/>
        <end position="34"/>
    </location>
</feature>
<dbReference type="Proteomes" id="UP000526501">
    <property type="component" value="Unassembled WGS sequence"/>
</dbReference>
<comment type="similarity">
    <text evidence="6">Belongs to the exbB/tolQ family.</text>
</comment>
<feature type="transmembrane region" description="Helical" evidence="7">
    <location>
        <begin position="104"/>
        <end position="128"/>
    </location>
</feature>
<evidence type="ECO:0000256" key="1">
    <source>
        <dbReference type="ARBA" id="ARBA00004651"/>
    </source>
</evidence>
<keyword evidence="6" id="KW-0653">Protein transport</keyword>
<reference evidence="9 10" key="1">
    <citation type="submission" date="2020-07" db="EMBL/GenBank/DDBJ databases">
        <authorList>
            <person name="Feng X."/>
        </authorList>
    </citation>
    <scope>NUCLEOTIDE SEQUENCE [LARGE SCALE GENOMIC DNA]</scope>
    <source>
        <strain evidence="9 10">JCM23202</strain>
    </source>
</reference>